<comment type="similarity">
    <text evidence="1">Belongs to the replication factor A protein 1 family.</text>
</comment>
<evidence type="ECO:0000313" key="10">
    <source>
        <dbReference type="RefSeq" id="XP_010479352.1"/>
    </source>
</evidence>
<keyword evidence="4" id="KW-0862">Zinc</keyword>
<feature type="region of interest" description="Disordered" evidence="6">
    <location>
        <begin position="489"/>
        <end position="518"/>
    </location>
</feature>
<dbReference type="CDD" id="cd04480">
    <property type="entry name" value="RPA1_DBD_A_like"/>
    <property type="match status" value="1"/>
</dbReference>
<keyword evidence="5" id="KW-0238">DNA-binding</keyword>
<evidence type="ECO:0000256" key="1">
    <source>
        <dbReference type="ARBA" id="ARBA00005690"/>
    </source>
</evidence>
<dbReference type="InterPro" id="IPR013955">
    <property type="entry name" value="Rep_factor-A_C"/>
</dbReference>
<accession>A0ABM0X1T8</accession>
<sequence>MPLEISTLSNLNSLKKEWKIQVLIARTWNYFPKEKPGVILGLEAILVDAKGDRIQAPVKNTLVRKFKKEMVEGRFCEIMNFEVRDNLGDYKGTVHPYKINFMFTTWVKPSDEIPRISRFNCYPFSEISTLSNVDDAFFDIIGEIVAMSQITQKECSGQQSKLLDIQLRDLSGTIMDCTLWENHAEDVHSYVTKKAAGPIILLGSLMRTKKFNGIVSVQNSRFSTKLFLDGDLSEIAEFKMQLGNRDSNDVITVSPLMKPDLSNKVEDSFPLSRWESIDQITKTSQEKTCVTFARILEFRKEIDWYYVGCTHCLKTAMPYFNPETEECDLNKYSCHHCNKEETSTSIRYKVHVKVVDHTAATASFILFDREVIQLLHKSAYELLEQQVQFERQGEIPQDLIGLHGRNIVWIVHVNGTEKKNPHSSFKVVKLTEKPETIQKFQDNLIFKESTQSEVSIISSTSNAIQMENPFSETYNNDLGLSSPVTPTTKRLRNDGDGVQESSTKQKSTSKDATVCKDKESSLQVKSINKVGSKEKTL</sequence>
<evidence type="ECO:0000256" key="2">
    <source>
        <dbReference type="ARBA" id="ARBA00022723"/>
    </source>
</evidence>
<evidence type="ECO:0000256" key="4">
    <source>
        <dbReference type="ARBA" id="ARBA00022833"/>
    </source>
</evidence>
<dbReference type="PANTHER" id="PTHR47165:SF4">
    <property type="entry name" value="OS03G0429900 PROTEIN"/>
    <property type="match status" value="1"/>
</dbReference>
<dbReference type="Gene3D" id="2.40.50.140">
    <property type="entry name" value="Nucleic acid-binding proteins"/>
    <property type="match status" value="3"/>
</dbReference>
<dbReference type="GeneID" id="104758215"/>
<organism evidence="9 10">
    <name type="scientific">Camelina sativa</name>
    <name type="common">False flax</name>
    <name type="synonym">Myagrum sativum</name>
    <dbReference type="NCBI Taxonomy" id="90675"/>
    <lineage>
        <taxon>Eukaryota</taxon>
        <taxon>Viridiplantae</taxon>
        <taxon>Streptophyta</taxon>
        <taxon>Embryophyta</taxon>
        <taxon>Tracheophyta</taxon>
        <taxon>Spermatophyta</taxon>
        <taxon>Magnoliopsida</taxon>
        <taxon>eudicotyledons</taxon>
        <taxon>Gunneridae</taxon>
        <taxon>Pentapetalae</taxon>
        <taxon>rosids</taxon>
        <taxon>malvids</taxon>
        <taxon>Brassicales</taxon>
        <taxon>Brassicaceae</taxon>
        <taxon>Camelineae</taxon>
        <taxon>Camelina</taxon>
    </lineage>
</organism>
<gene>
    <name evidence="10" type="primary">LOC104758215</name>
</gene>
<feature type="domain" description="Replication protein A 70 kDa DNA-binding subunit B/D first OB fold" evidence="7">
    <location>
        <begin position="7"/>
        <end position="109"/>
    </location>
</feature>
<dbReference type="CDD" id="cd04476">
    <property type="entry name" value="RPA1_DBD_C"/>
    <property type="match status" value="1"/>
</dbReference>
<keyword evidence="3" id="KW-0863">Zinc-finger</keyword>
<reference evidence="10" key="2">
    <citation type="submission" date="2025-08" db="UniProtKB">
        <authorList>
            <consortium name="RefSeq"/>
        </authorList>
    </citation>
    <scope>IDENTIFICATION</scope>
    <source>
        <tissue evidence="10">Leaf</tissue>
    </source>
</reference>
<dbReference type="SUPFAM" id="SSF50249">
    <property type="entry name" value="Nucleic acid-binding proteins"/>
    <property type="match status" value="3"/>
</dbReference>
<dbReference type="RefSeq" id="XP_010479352.1">
    <property type="nucleotide sequence ID" value="XM_010481050.2"/>
</dbReference>
<dbReference type="Pfam" id="PF08646">
    <property type="entry name" value="Rep_fac-A_C"/>
    <property type="match status" value="1"/>
</dbReference>
<dbReference type="PANTHER" id="PTHR47165">
    <property type="entry name" value="OS03G0429900 PROTEIN"/>
    <property type="match status" value="1"/>
</dbReference>
<dbReference type="Proteomes" id="UP000694864">
    <property type="component" value="Chromosome 17"/>
</dbReference>
<name>A0ABM0X1T8_CAMSA</name>
<evidence type="ECO:0000256" key="5">
    <source>
        <dbReference type="ARBA" id="ARBA00023125"/>
    </source>
</evidence>
<protein>
    <submittedName>
        <fullName evidence="10">Replication protein A 70 kDa DNA-binding subunit C-like</fullName>
    </submittedName>
</protein>
<evidence type="ECO:0000256" key="3">
    <source>
        <dbReference type="ARBA" id="ARBA00022771"/>
    </source>
</evidence>
<keyword evidence="9" id="KW-1185">Reference proteome</keyword>
<evidence type="ECO:0000259" key="7">
    <source>
        <dbReference type="Pfam" id="PF02721"/>
    </source>
</evidence>
<dbReference type="InterPro" id="IPR012340">
    <property type="entry name" value="NA-bd_OB-fold"/>
</dbReference>
<reference evidence="9" key="1">
    <citation type="journal article" date="2014" name="Nat. Commun.">
        <title>The emerging biofuel crop Camelina sativa retains a highly undifferentiated hexaploid genome structure.</title>
        <authorList>
            <person name="Kagale S."/>
            <person name="Koh C."/>
            <person name="Nixon J."/>
            <person name="Bollina V."/>
            <person name="Clarke W.E."/>
            <person name="Tuteja R."/>
            <person name="Spillane C."/>
            <person name="Robinson S.J."/>
            <person name="Links M.G."/>
            <person name="Clarke C."/>
            <person name="Higgins E.E."/>
            <person name="Huebert T."/>
            <person name="Sharpe A.G."/>
            <person name="Parkin I.A."/>
        </authorList>
    </citation>
    <scope>NUCLEOTIDE SEQUENCE [LARGE SCALE GENOMIC DNA]</scope>
    <source>
        <strain evidence="9">cv. DH55</strain>
    </source>
</reference>
<keyword evidence="2" id="KW-0479">Metal-binding</keyword>
<proteinExistence type="inferred from homology"/>
<evidence type="ECO:0000256" key="6">
    <source>
        <dbReference type="SAM" id="MobiDB-lite"/>
    </source>
</evidence>
<dbReference type="Pfam" id="PF02721">
    <property type="entry name" value="DUF223"/>
    <property type="match status" value="1"/>
</dbReference>
<dbReference type="InterPro" id="IPR047192">
    <property type="entry name" value="Euk_RPA1_DBD_C"/>
</dbReference>
<dbReference type="CDD" id="cd04481">
    <property type="entry name" value="RPA1_DBD_B_like"/>
    <property type="match status" value="1"/>
</dbReference>
<feature type="domain" description="Replication factor A C-terminal" evidence="8">
    <location>
        <begin position="295"/>
        <end position="388"/>
    </location>
</feature>
<dbReference type="InterPro" id="IPR003871">
    <property type="entry name" value="RFA1B/D_OB_1st"/>
</dbReference>
<evidence type="ECO:0000259" key="8">
    <source>
        <dbReference type="Pfam" id="PF08646"/>
    </source>
</evidence>
<evidence type="ECO:0000313" key="9">
    <source>
        <dbReference type="Proteomes" id="UP000694864"/>
    </source>
</evidence>